<keyword evidence="3 7" id="KW-1133">Transmembrane helix</keyword>
<evidence type="ECO:0000256" key="1">
    <source>
        <dbReference type="ARBA" id="ARBA00022475"/>
    </source>
</evidence>
<dbReference type="Gene3D" id="3.30.1490.480">
    <property type="entry name" value="Endolytic murein transglycosylase"/>
    <property type="match status" value="2"/>
</dbReference>
<keyword evidence="9" id="KW-1185">Reference proteome</keyword>
<keyword evidence="6 7" id="KW-0961">Cell wall biogenesis/degradation</keyword>
<sequence length="389" mass="43779">MMGDFLCFFIVYLCRTLYNNVENRIYVEEVILVAHLGQAPVKKGPQFIFRLVTKTFFLLALFLGLTAGVGYNQYVNGLKPVASDHGAEIKLTVPTGATTGQIADLLKEKGLIKNSFIFRVYARLHRFDGKLKAGNYTLNTSMSLPQIMSKITGGSVEYITFTIPEGFNIRQIADRLAAKNLINKEVFFDLVANGDFDYDFLNGLPNNEKRLEGYLFPDTYKVTATTTEREIIDMMLARFAREATPEFRQKAQKLGLTLHQAVILASIVEREAKVDKERPKVAAVFLNRMKKGWKLESCATVQYALGQPKARLLNKDLQIDSPYNTYKYSGLPPTPIASPGRASLQAAVNPANVDYLFFVVSQDGRHVFSRTLAEHNRAKAKYIKETFND</sequence>
<accession>D5X825</accession>
<dbReference type="HOGENOM" id="CLU_025574_2_2_9"/>
<name>D5X825_THEPJ</name>
<dbReference type="eggNOG" id="COG1559">
    <property type="taxonomic scope" value="Bacteria"/>
</dbReference>
<evidence type="ECO:0000313" key="8">
    <source>
        <dbReference type="EMBL" id="ADG82745.1"/>
    </source>
</evidence>
<dbReference type="EMBL" id="CP002028">
    <property type="protein sequence ID" value="ADG82745.1"/>
    <property type="molecule type" value="Genomic_DNA"/>
</dbReference>
<dbReference type="HAMAP" id="MF_02065">
    <property type="entry name" value="MltG"/>
    <property type="match status" value="1"/>
</dbReference>
<keyword evidence="5 7" id="KW-0456">Lyase</keyword>
<dbReference type="KEGG" id="tjr:TherJR_1896"/>
<dbReference type="Gene3D" id="3.30.160.60">
    <property type="entry name" value="Classic Zinc Finger"/>
    <property type="match status" value="1"/>
</dbReference>
<keyword evidence="4 7" id="KW-0472">Membrane</keyword>
<dbReference type="Pfam" id="PF02618">
    <property type="entry name" value="YceG"/>
    <property type="match status" value="1"/>
</dbReference>
<evidence type="ECO:0000256" key="2">
    <source>
        <dbReference type="ARBA" id="ARBA00022692"/>
    </source>
</evidence>
<dbReference type="GO" id="GO:0008932">
    <property type="term" value="F:lytic endotransglycosylase activity"/>
    <property type="evidence" value="ECO:0007669"/>
    <property type="project" value="UniProtKB-UniRule"/>
</dbReference>
<reference evidence="8 9" key="1">
    <citation type="submission" date="2010-05" db="EMBL/GenBank/DDBJ databases">
        <title>Complete sequence of Thermincola sp. JR.</title>
        <authorList>
            <consortium name="US DOE Joint Genome Institute"/>
            <person name="Lucas S."/>
            <person name="Copeland A."/>
            <person name="Lapidus A."/>
            <person name="Cheng J.-F."/>
            <person name="Bruce D."/>
            <person name="Goodwin L."/>
            <person name="Pitluck S."/>
            <person name="Chertkov O."/>
            <person name="Detter J.C."/>
            <person name="Han C."/>
            <person name="Tapia R."/>
            <person name="Land M."/>
            <person name="Hauser L."/>
            <person name="Kyrpides N."/>
            <person name="Mikhailova N."/>
            <person name="Hazen T.C."/>
            <person name="Woyke T."/>
        </authorList>
    </citation>
    <scope>NUCLEOTIDE SEQUENCE [LARGE SCALE GENOMIC DNA]</scope>
    <source>
        <strain evidence="8 9">JR</strain>
    </source>
</reference>
<evidence type="ECO:0000256" key="6">
    <source>
        <dbReference type="ARBA" id="ARBA00023316"/>
    </source>
</evidence>
<evidence type="ECO:0000313" key="9">
    <source>
        <dbReference type="Proteomes" id="UP000002377"/>
    </source>
</evidence>
<evidence type="ECO:0000256" key="4">
    <source>
        <dbReference type="ARBA" id="ARBA00023136"/>
    </source>
</evidence>
<protein>
    <recommendedName>
        <fullName evidence="7">Endolytic murein transglycosylase</fullName>
        <ecNumber evidence="7">4.2.2.29</ecNumber>
    </recommendedName>
    <alternativeName>
        <fullName evidence="7">Peptidoglycan lytic transglycosylase</fullName>
    </alternativeName>
    <alternativeName>
        <fullName evidence="7">Peptidoglycan polymerization terminase</fullName>
    </alternativeName>
</protein>
<dbReference type="GO" id="GO:0009252">
    <property type="term" value="P:peptidoglycan biosynthetic process"/>
    <property type="evidence" value="ECO:0007669"/>
    <property type="project" value="UniProtKB-UniRule"/>
</dbReference>
<dbReference type="CDD" id="cd08010">
    <property type="entry name" value="MltG_like"/>
    <property type="match status" value="1"/>
</dbReference>
<dbReference type="GO" id="GO:0005886">
    <property type="term" value="C:plasma membrane"/>
    <property type="evidence" value="ECO:0007669"/>
    <property type="project" value="UniProtKB-UniRule"/>
</dbReference>
<dbReference type="EC" id="4.2.2.29" evidence="7"/>
<feature type="site" description="Important for catalytic activity" evidence="7">
    <location>
        <position position="271"/>
    </location>
</feature>
<dbReference type="NCBIfam" id="TIGR00247">
    <property type="entry name" value="endolytic transglycosylase MltG"/>
    <property type="match status" value="1"/>
</dbReference>
<comment type="similarity">
    <text evidence="7">Belongs to the transglycosylase MltG family.</text>
</comment>
<dbReference type="PANTHER" id="PTHR30518:SF2">
    <property type="entry name" value="ENDOLYTIC MUREIN TRANSGLYCOSYLASE"/>
    <property type="match status" value="1"/>
</dbReference>
<dbReference type="GO" id="GO:0071555">
    <property type="term" value="P:cell wall organization"/>
    <property type="evidence" value="ECO:0007669"/>
    <property type="project" value="UniProtKB-KW"/>
</dbReference>
<evidence type="ECO:0000256" key="7">
    <source>
        <dbReference type="HAMAP-Rule" id="MF_02065"/>
    </source>
</evidence>
<dbReference type="STRING" id="635013.TherJR_1896"/>
<dbReference type="AlphaFoldDB" id="D5X825"/>
<proteinExistence type="inferred from homology"/>
<evidence type="ECO:0000256" key="5">
    <source>
        <dbReference type="ARBA" id="ARBA00023239"/>
    </source>
</evidence>
<keyword evidence="1 7" id="KW-1003">Cell membrane</keyword>
<comment type="catalytic activity">
    <reaction evidence="7">
        <text>a peptidoglycan chain = a peptidoglycan chain with N-acetyl-1,6-anhydromuramyl-[peptide] at the reducing end + a peptidoglycan chain with N-acetylglucosamine at the non-reducing end.</text>
        <dbReference type="EC" id="4.2.2.29"/>
    </reaction>
</comment>
<dbReference type="Proteomes" id="UP000002377">
    <property type="component" value="Chromosome"/>
</dbReference>
<gene>
    <name evidence="7" type="primary">mltG</name>
    <name evidence="8" type="ordered locus">TherJR_1896</name>
</gene>
<dbReference type="PANTHER" id="PTHR30518">
    <property type="entry name" value="ENDOLYTIC MUREIN TRANSGLYCOSYLASE"/>
    <property type="match status" value="1"/>
</dbReference>
<comment type="function">
    <text evidence="7">Functions as a peptidoglycan terminase that cleaves nascent peptidoglycan strands endolytically to terminate their elongation.</text>
</comment>
<evidence type="ECO:0000256" key="3">
    <source>
        <dbReference type="ARBA" id="ARBA00022989"/>
    </source>
</evidence>
<dbReference type="InterPro" id="IPR003770">
    <property type="entry name" value="MLTG-like"/>
</dbReference>
<keyword evidence="2 7" id="KW-0812">Transmembrane</keyword>
<organism evidence="8 9">
    <name type="scientific">Thermincola potens (strain JR)</name>
    <dbReference type="NCBI Taxonomy" id="635013"/>
    <lineage>
        <taxon>Bacteria</taxon>
        <taxon>Bacillati</taxon>
        <taxon>Bacillota</taxon>
        <taxon>Clostridia</taxon>
        <taxon>Eubacteriales</taxon>
        <taxon>Thermincolaceae</taxon>
        <taxon>Thermincola</taxon>
    </lineage>
</organism>